<dbReference type="GO" id="GO:0016787">
    <property type="term" value="F:hydrolase activity"/>
    <property type="evidence" value="ECO:0007669"/>
    <property type="project" value="UniProtKB-KW"/>
</dbReference>
<evidence type="ECO:0000259" key="2">
    <source>
        <dbReference type="Pfam" id="PF08450"/>
    </source>
</evidence>
<gene>
    <name evidence="3" type="ORF">GR212_21255</name>
</gene>
<organism evidence="3 4">
    <name type="scientific">Rhizobium lusitanum</name>
    <dbReference type="NCBI Taxonomy" id="293958"/>
    <lineage>
        <taxon>Bacteria</taxon>
        <taxon>Pseudomonadati</taxon>
        <taxon>Pseudomonadota</taxon>
        <taxon>Alphaproteobacteria</taxon>
        <taxon>Hyphomicrobiales</taxon>
        <taxon>Rhizobiaceae</taxon>
        <taxon>Rhizobium/Agrobacterium group</taxon>
        <taxon>Rhizobium</taxon>
    </lineage>
</organism>
<evidence type="ECO:0000313" key="4">
    <source>
        <dbReference type="Proteomes" id="UP000483035"/>
    </source>
</evidence>
<dbReference type="Gene3D" id="2.120.10.30">
    <property type="entry name" value="TolB, C-terminal domain"/>
    <property type="match status" value="1"/>
</dbReference>
<evidence type="ECO:0000313" key="3">
    <source>
        <dbReference type="EMBL" id="NEI72117.1"/>
    </source>
</evidence>
<keyword evidence="1" id="KW-0378">Hydrolase</keyword>
<dbReference type="InterPro" id="IPR013658">
    <property type="entry name" value="SGL"/>
</dbReference>
<dbReference type="InterPro" id="IPR051262">
    <property type="entry name" value="SMP-30/CGR1_Lactonase"/>
</dbReference>
<feature type="domain" description="SMP-30/Gluconolactonase/LRE-like region" evidence="2">
    <location>
        <begin position="31"/>
        <end position="285"/>
    </location>
</feature>
<dbReference type="EMBL" id="WUEY01000010">
    <property type="protein sequence ID" value="NEI72117.1"/>
    <property type="molecule type" value="Genomic_DNA"/>
</dbReference>
<sequence length="301" mass="33196">MGDKILIEDSRLEPLLRPGAELKKLCTGAIWSEGPVWWDDGSVTWSDIPNNRMLKWSPGEGMTVFRSPSNHTNGHTRDREGRLVSCEHSGRRISRTEADGTVVTLVDRFEGKRLNSPNDVVVKSDGTIWFTDPPYGIISDYEGVKAESEIGANHVYRFDPASNSLEIACNDFQRPNGLAFSPDEKLLYVSDTSRSHDPDGNHHIRVFDVADGRYPRNGRVFAVIEPGLSDGFRLDVNGNIFTSSADSIQVYAPDGTRLGKIFVPEVISNCTFGGADRSTLFITASTSLYSIELATKGSVRP</sequence>
<dbReference type="Proteomes" id="UP000483035">
    <property type="component" value="Unassembled WGS sequence"/>
</dbReference>
<accession>A0A6L9UD45</accession>
<name>A0A6L9UD45_9HYPH</name>
<reference evidence="3 4" key="1">
    <citation type="submission" date="2019-12" db="EMBL/GenBank/DDBJ databases">
        <title>Rhizobium genotypes associated with high levels of biological nitrogen fixation by grain legumes in a temperate-maritime cropping system.</title>
        <authorList>
            <person name="Maluk M."/>
            <person name="Francesc Ferrando Molina F."/>
            <person name="Lopez Del Egido L."/>
            <person name="Lafos M."/>
            <person name="Langarica-Fuentes A."/>
            <person name="Gebre Yohannes G."/>
            <person name="Young M.W."/>
            <person name="Martin P."/>
            <person name="Gantlett R."/>
            <person name="Kenicer G."/>
            <person name="Hawes C."/>
            <person name="Begg G.S."/>
            <person name="Quilliam R.S."/>
            <person name="Squire G.R."/>
            <person name="Poole P.S."/>
            <person name="Young P.W."/>
            <person name="Iannetta P.M."/>
            <person name="James E.K."/>
        </authorList>
    </citation>
    <scope>NUCLEOTIDE SEQUENCE [LARGE SCALE GENOMIC DNA]</scope>
    <source>
        <strain evidence="3 4">JHI1118</strain>
    </source>
</reference>
<protein>
    <submittedName>
        <fullName evidence="3">SMP-30/gluconolactonase/LRE family protein</fullName>
    </submittedName>
</protein>
<dbReference type="RefSeq" id="WP_163989106.1">
    <property type="nucleotide sequence ID" value="NZ_WUEY01000010.1"/>
</dbReference>
<dbReference type="PANTHER" id="PTHR47572:SF4">
    <property type="entry name" value="LACTONASE DRP35"/>
    <property type="match status" value="1"/>
</dbReference>
<dbReference type="PANTHER" id="PTHR47572">
    <property type="entry name" value="LIPOPROTEIN-RELATED"/>
    <property type="match status" value="1"/>
</dbReference>
<comment type="caution">
    <text evidence="3">The sequence shown here is derived from an EMBL/GenBank/DDBJ whole genome shotgun (WGS) entry which is preliminary data.</text>
</comment>
<proteinExistence type="predicted"/>
<evidence type="ECO:0000256" key="1">
    <source>
        <dbReference type="ARBA" id="ARBA00022801"/>
    </source>
</evidence>
<dbReference type="InterPro" id="IPR011042">
    <property type="entry name" value="6-blade_b-propeller_TolB-like"/>
</dbReference>
<dbReference type="Pfam" id="PF08450">
    <property type="entry name" value="SGL"/>
    <property type="match status" value="1"/>
</dbReference>
<dbReference type="AlphaFoldDB" id="A0A6L9UD45"/>
<dbReference type="SUPFAM" id="SSF63829">
    <property type="entry name" value="Calcium-dependent phosphotriesterase"/>
    <property type="match status" value="1"/>
</dbReference>